<evidence type="ECO:0000313" key="2">
    <source>
        <dbReference type="EMBL" id="GBO00085.1"/>
    </source>
</evidence>
<sequence>MYKKAKGRKYKTHHIAEVYKKAKGRKHTRHHIAEVCKKAKGRKYKTHHIAEVYEKDKGRKYKTYHIAEVYKKAKGRKYKTHHIAEVYKKELQRCPNLRQSQNSHAHYRSASQTTSGHLTTIVHLHIWNASLHIWNVISIPSQQQGILSMTVLSGRSGLVVRSRPRDRRVAGSKPDSAEDPPCVGPVAR</sequence>
<dbReference type="EMBL" id="BGPR01028732">
    <property type="protein sequence ID" value="GBO00085.1"/>
    <property type="molecule type" value="Genomic_DNA"/>
</dbReference>
<accession>A0A4Y2THH1</accession>
<evidence type="ECO:0000256" key="1">
    <source>
        <dbReference type="SAM" id="MobiDB-lite"/>
    </source>
</evidence>
<reference evidence="2 3" key="1">
    <citation type="journal article" date="2019" name="Sci. Rep.">
        <title>Orb-weaving spider Araneus ventricosus genome elucidates the spidroin gene catalogue.</title>
        <authorList>
            <person name="Kono N."/>
            <person name="Nakamura H."/>
            <person name="Ohtoshi R."/>
            <person name="Moran D.A.P."/>
            <person name="Shinohara A."/>
            <person name="Yoshida Y."/>
            <person name="Fujiwara M."/>
            <person name="Mori M."/>
            <person name="Tomita M."/>
            <person name="Arakawa K."/>
        </authorList>
    </citation>
    <scope>NUCLEOTIDE SEQUENCE [LARGE SCALE GENOMIC DNA]</scope>
</reference>
<protein>
    <submittedName>
        <fullName evidence="2">Uncharacterized protein</fullName>
    </submittedName>
</protein>
<evidence type="ECO:0000313" key="3">
    <source>
        <dbReference type="Proteomes" id="UP000499080"/>
    </source>
</evidence>
<comment type="caution">
    <text evidence="2">The sequence shown here is derived from an EMBL/GenBank/DDBJ whole genome shotgun (WGS) entry which is preliminary data.</text>
</comment>
<dbReference type="AlphaFoldDB" id="A0A4Y2THH1"/>
<feature type="region of interest" description="Disordered" evidence="1">
    <location>
        <begin position="161"/>
        <end position="188"/>
    </location>
</feature>
<name>A0A4Y2THH1_ARAVE</name>
<organism evidence="2 3">
    <name type="scientific">Araneus ventricosus</name>
    <name type="common">Orbweaver spider</name>
    <name type="synonym">Epeira ventricosa</name>
    <dbReference type="NCBI Taxonomy" id="182803"/>
    <lineage>
        <taxon>Eukaryota</taxon>
        <taxon>Metazoa</taxon>
        <taxon>Ecdysozoa</taxon>
        <taxon>Arthropoda</taxon>
        <taxon>Chelicerata</taxon>
        <taxon>Arachnida</taxon>
        <taxon>Araneae</taxon>
        <taxon>Araneomorphae</taxon>
        <taxon>Entelegynae</taxon>
        <taxon>Araneoidea</taxon>
        <taxon>Araneidae</taxon>
        <taxon>Araneus</taxon>
    </lineage>
</organism>
<gene>
    <name evidence="2" type="ORF">AVEN_262810_1</name>
</gene>
<keyword evidence="3" id="KW-1185">Reference proteome</keyword>
<dbReference type="Proteomes" id="UP000499080">
    <property type="component" value="Unassembled WGS sequence"/>
</dbReference>
<proteinExistence type="predicted"/>